<gene>
    <name evidence="2" type="primary">LOC110683454</name>
</gene>
<dbReference type="SMR" id="A0A803LXC6"/>
<evidence type="ECO:0000313" key="3">
    <source>
        <dbReference type="Proteomes" id="UP000596660"/>
    </source>
</evidence>
<dbReference type="Gene3D" id="3.40.50.720">
    <property type="entry name" value="NAD(P)-binding Rossmann-like Domain"/>
    <property type="match status" value="1"/>
</dbReference>
<dbReference type="Gramene" id="AUR62020127-RA">
    <property type="protein sequence ID" value="AUR62020127-RA:cds"/>
    <property type="gene ID" value="AUR62020127"/>
</dbReference>
<organism evidence="2 3">
    <name type="scientific">Chenopodium quinoa</name>
    <name type="common">Quinoa</name>
    <dbReference type="NCBI Taxonomy" id="63459"/>
    <lineage>
        <taxon>Eukaryota</taxon>
        <taxon>Viridiplantae</taxon>
        <taxon>Streptophyta</taxon>
        <taxon>Embryophyta</taxon>
        <taxon>Tracheophyta</taxon>
        <taxon>Spermatophyta</taxon>
        <taxon>Magnoliopsida</taxon>
        <taxon>eudicotyledons</taxon>
        <taxon>Gunneridae</taxon>
        <taxon>Pentapetalae</taxon>
        <taxon>Caryophyllales</taxon>
        <taxon>Chenopodiaceae</taxon>
        <taxon>Chenopodioideae</taxon>
        <taxon>Atripliceae</taxon>
        <taxon>Chenopodium</taxon>
    </lineage>
</organism>
<keyword evidence="3" id="KW-1185">Reference proteome</keyword>
<dbReference type="GeneID" id="110683454"/>
<dbReference type="OrthoDB" id="1731983at2759"/>
<protein>
    <recommendedName>
        <fullName evidence="1">PRISE-like Rossmann-fold domain-containing protein</fullName>
    </recommendedName>
</protein>
<accession>A0A803LXC6</accession>
<dbReference type="GO" id="GO:0016627">
    <property type="term" value="F:oxidoreductase activity, acting on the CH-CH group of donors"/>
    <property type="evidence" value="ECO:0007669"/>
    <property type="project" value="UniProtKB-ARBA"/>
</dbReference>
<evidence type="ECO:0000259" key="1">
    <source>
        <dbReference type="Pfam" id="PF22917"/>
    </source>
</evidence>
<dbReference type="Proteomes" id="UP000596660">
    <property type="component" value="Unplaced"/>
</dbReference>
<name>A0A803LXC6_CHEQI</name>
<reference evidence="2" key="1">
    <citation type="journal article" date="2017" name="Nature">
        <title>The genome of Chenopodium quinoa.</title>
        <authorList>
            <person name="Jarvis D.E."/>
            <person name="Ho Y.S."/>
            <person name="Lightfoot D.J."/>
            <person name="Schmoeckel S.M."/>
            <person name="Li B."/>
            <person name="Borm T.J.A."/>
            <person name="Ohyanagi H."/>
            <person name="Mineta K."/>
            <person name="Michell C.T."/>
            <person name="Saber N."/>
            <person name="Kharbatia N.M."/>
            <person name="Rupper R.R."/>
            <person name="Sharp A.R."/>
            <person name="Dally N."/>
            <person name="Boughton B.A."/>
            <person name="Woo Y.H."/>
            <person name="Gao G."/>
            <person name="Schijlen E.G.W.M."/>
            <person name="Guo X."/>
            <person name="Momin A.A."/>
            <person name="Negrao S."/>
            <person name="Al-Babili S."/>
            <person name="Gehring C."/>
            <person name="Roessner U."/>
            <person name="Jung C."/>
            <person name="Murphy K."/>
            <person name="Arold S.T."/>
            <person name="Gojobori T."/>
            <person name="van der Linden C.G."/>
            <person name="van Loo E.N."/>
            <person name="Jellen E.N."/>
            <person name="Maughan P.J."/>
            <person name="Tester M."/>
        </authorList>
    </citation>
    <scope>NUCLEOTIDE SEQUENCE [LARGE SCALE GENOMIC DNA]</scope>
    <source>
        <strain evidence="2">cv. PI 614886</strain>
    </source>
</reference>
<dbReference type="SUPFAM" id="SSF51735">
    <property type="entry name" value="NAD(P)-binding Rossmann-fold domains"/>
    <property type="match status" value="1"/>
</dbReference>
<dbReference type="InterPro" id="IPR036291">
    <property type="entry name" value="NAD(P)-bd_dom_sf"/>
</dbReference>
<dbReference type="KEGG" id="cqi:110683454"/>
<feature type="domain" description="PRISE-like Rossmann-fold" evidence="1">
    <location>
        <begin position="78"/>
        <end position="337"/>
    </location>
</feature>
<dbReference type="OMA" id="LANWEFL"/>
<reference evidence="2" key="2">
    <citation type="submission" date="2021-03" db="UniProtKB">
        <authorList>
            <consortium name="EnsemblPlants"/>
        </authorList>
    </citation>
    <scope>IDENTIFICATION</scope>
</reference>
<dbReference type="PANTHER" id="PTHR32487">
    <property type="entry name" value="3-OXO-DELTA(4,5)-STEROID 5-BETA-REDUCTASE"/>
    <property type="match status" value="1"/>
</dbReference>
<dbReference type="Pfam" id="PF22917">
    <property type="entry name" value="PRISE"/>
    <property type="match status" value="1"/>
</dbReference>
<evidence type="ECO:0000313" key="2">
    <source>
        <dbReference type="EnsemblPlants" id="AUR62020127-RA:cds"/>
    </source>
</evidence>
<dbReference type="AlphaFoldDB" id="A0A803LXC6"/>
<dbReference type="RefSeq" id="XP_021715524.1">
    <property type="nucleotide sequence ID" value="XM_021859832.1"/>
</dbReference>
<dbReference type="CDD" id="cd08948">
    <property type="entry name" value="5beta-POR_like_SDR_a"/>
    <property type="match status" value="1"/>
</dbReference>
<dbReference type="InterPro" id="IPR055222">
    <property type="entry name" value="PRISE-like_Rossmann-fold"/>
</dbReference>
<sequence>MALKKSKQDHGGAAKKRVAAIFGVTGLVGRELARRLSSKYSWKVYGIARREEQISSLKNGSNDYNFISCDLLCPLDTQKKLSCLEDVTHIFWVTWANQFPLDSPECCDQNKEMLSNALDAMLPKAKSLKHVSLQTGMKHYVSLRGPNSLRDVDIAVYDEDCPRASIGNNFYYVLEDLLEERLAVNKVAWSVQRPGLITGYSSRTFYNFMGCLAVYGSICKQLNLPFVFGGSRECWEEACIDISDARLVAEQHIWASTDDQVSSSSGQAFNAINGVCFTWKEIWPVIGKKFGLEVPENMFSNDFLYSKAMADKAGVWREIVEKKGLVETEMEELANWPFLDILFRSPMKLLGTRAKADRLGFKTRYTASESISYWIDNMRDEKLIP</sequence>
<proteinExistence type="predicted"/>
<dbReference type="EnsemblPlants" id="AUR62020127-RA">
    <property type="protein sequence ID" value="AUR62020127-RA:cds"/>
    <property type="gene ID" value="AUR62020127"/>
</dbReference>
<dbReference type="GO" id="GO:0006629">
    <property type="term" value="P:lipid metabolic process"/>
    <property type="evidence" value="ECO:0007669"/>
    <property type="project" value="UniProtKB-ARBA"/>
</dbReference>
<dbReference type="PANTHER" id="PTHR32487:SF12">
    <property type="entry name" value="3-OXO-DELTA(4,5)-STEROID 5-BETA-REDUCTASE"/>
    <property type="match status" value="1"/>
</dbReference>